<evidence type="ECO:0000256" key="6">
    <source>
        <dbReference type="SAM" id="Phobius"/>
    </source>
</evidence>
<keyword evidence="4 6" id="KW-1133">Transmembrane helix</keyword>
<dbReference type="Gene3D" id="1.10.4160.10">
    <property type="entry name" value="Hydantoin permease"/>
    <property type="match status" value="1"/>
</dbReference>
<keyword evidence="3 6" id="KW-0812">Transmembrane</keyword>
<feature type="transmembrane region" description="Helical" evidence="6">
    <location>
        <begin position="112"/>
        <end position="131"/>
    </location>
</feature>
<feature type="transmembrane region" description="Helical" evidence="6">
    <location>
        <begin position="74"/>
        <end position="100"/>
    </location>
</feature>
<feature type="transmembrane region" description="Helical" evidence="6">
    <location>
        <begin position="45"/>
        <end position="68"/>
    </location>
</feature>
<dbReference type="PANTHER" id="PTHR30569:SF0">
    <property type="entry name" value="CYTOSINE PERMEASE"/>
    <property type="match status" value="1"/>
</dbReference>
<evidence type="ECO:0000256" key="2">
    <source>
        <dbReference type="ARBA" id="ARBA00008974"/>
    </source>
</evidence>
<organism evidence="7 8">
    <name type="scientific">Klebsiella pneumoniae</name>
    <dbReference type="NCBI Taxonomy" id="573"/>
    <lineage>
        <taxon>Bacteria</taxon>
        <taxon>Pseudomonadati</taxon>
        <taxon>Pseudomonadota</taxon>
        <taxon>Gammaproteobacteria</taxon>
        <taxon>Enterobacterales</taxon>
        <taxon>Enterobacteriaceae</taxon>
        <taxon>Klebsiella/Raoultella group</taxon>
        <taxon>Klebsiella</taxon>
        <taxon>Klebsiella pneumoniae complex</taxon>
    </lineage>
</organism>
<sequence length="242" mass="26547">MAWGTSNAIYSILVAALVIFLTGIPLAITAARYNIDLDLITRSAGFGYFGSVITSIIFAGFTFIFFALEGSIMAQGLLVGLGIPLWMGYLIATLMVLPLVVYGMKALTRLQVWTTPLWLVLMVVPVVWLIVKDPQLVDGFLHFAGKNSASTVDITAIMLGAGVCLSLIMQIGEQIDYLRFMPPKTAENRKSWWLAGLFRRPGLGGVRGDQTDHRRLPRLLSVDPFPGGAQYRTGAAVRQRLR</sequence>
<dbReference type="PANTHER" id="PTHR30569">
    <property type="entry name" value="CYTOSINE TRANSPORTER CODB"/>
    <property type="match status" value="1"/>
</dbReference>
<accession>A0A2X3CCJ7</accession>
<dbReference type="GO" id="GO:0015209">
    <property type="term" value="F:cytosine transmembrane transporter activity"/>
    <property type="evidence" value="ECO:0007669"/>
    <property type="project" value="InterPro"/>
</dbReference>
<dbReference type="AlphaFoldDB" id="A0A2X3CCJ7"/>
<evidence type="ECO:0000256" key="4">
    <source>
        <dbReference type="ARBA" id="ARBA00022989"/>
    </source>
</evidence>
<feature type="transmembrane region" description="Helical" evidence="6">
    <location>
        <begin position="151"/>
        <end position="171"/>
    </location>
</feature>
<evidence type="ECO:0000256" key="5">
    <source>
        <dbReference type="ARBA" id="ARBA00023136"/>
    </source>
</evidence>
<feature type="transmembrane region" description="Helical" evidence="6">
    <location>
        <begin position="12"/>
        <end position="33"/>
    </location>
</feature>
<dbReference type="GO" id="GO:0005886">
    <property type="term" value="C:plasma membrane"/>
    <property type="evidence" value="ECO:0007669"/>
    <property type="project" value="TreeGrafter"/>
</dbReference>
<evidence type="ECO:0000256" key="3">
    <source>
        <dbReference type="ARBA" id="ARBA00022692"/>
    </source>
</evidence>
<comment type="similarity">
    <text evidence="2">Belongs to the purine-cytosine permease (2.A.39) family.</text>
</comment>
<reference evidence="7 8" key="1">
    <citation type="submission" date="2018-06" db="EMBL/GenBank/DDBJ databases">
        <authorList>
            <consortium name="Pathogen Informatics"/>
            <person name="Doyle S."/>
        </authorList>
    </citation>
    <scope>NUCLEOTIDE SEQUENCE [LARGE SCALE GENOMIC DNA]</scope>
    <source>
        <strain evidence="7 8">NCTC9128</strain>
    </source>
</reference>
<protein>
    <submittedName>
        <fullName evidence="7">Transmembrane protein</fullName>
    </submittedName>
</protein>
<proteinExistence type="inferred from homology"/>
<dbReference type="EMBL" id="UAWN01000012">
    <property type="protein sequence ID" value="SQC14788.1"/>
    <property type="molecule type" value="Genomic_DNA"/>
</dbReference>
<evidence type="ECO:0000313" key="7">
    <source>
        <dbReference type="EMBL" id="SQC14788.1"/>
    </source>
</evidence>
<keyword evidence="5 6" id="KW-0472">Membrane</keyword>
<dbReference type="InterPro" id="IPR030191">
    <property type="entry name" value="CodB"/>
</dbReference>
<evidence type="ECO:0000256" key="1">
    <source>
        <dbReference type="ARBA" id="ARBA00004141"/>
    </source>
</evidence>
<gene>
    <name evidence="7" type="ORF">NCTC9128_02888</name>
</gene>
<dbReference type="Proteomes" id="UP000251088">
    <property type="component" value="Unassembled WGS sequence"/>
</dbReference>
<name>A0A2X3CCJ7_KLEPN</name>
<evidence type="ECO:0000313" key="8">
    <source>
        <dbReference type="Proteomes" id="UP000251088"/>
    </source>
</evidence>
<comment type="subcellular location">
    <subcellularLocation>
        <location evidence="1">Membrane</location>
        <topology evidence="1">Multi-pass membrane protein</topology>
    </subcellularLocation>
</comment>
<dbReference type="Pfam" id="PF02133">
    <property type="entry name" value="Transp_cyt_pur"/>
    <property type="match status" value="1"/>
</dbReference>
<dbReference type="InterPro" id="IPR001248">
    <property type="entry name" value="Pur-cyt_permease"/>
</dbReference>